<proteinExistence type="predicted"/>
<keyword evidence="2" id="KW-1185">Reference proteome</keyword>
<accession>A0A1E7FGU2</accession>
<dbReference type="AlphaFoldDB" id="A0A1E7FGU2"/>
<protein>
    <submittedName>
        <fullName evidence="1">Uncharacterized protein</fullName>
    </submittedName>
</protein>
<dbReference type="OrthoDB" id="46898at2759"/>
<dbReference type="Proteomes" id="UP000095751">
    <property type="component" value="Unassembled WGS sequence"/>
</dbReference>
<gene>
    <name evidence="1" type="ORF">FRACYDRAFT_237793</name>
</gene>
<organism evidence="1 2">
    <name type="scientific">Fragilariopsis cylindrus CCMP1102</name>
    <dbReference type="NCBI Taxonomy" id="635003"/>
    <lineage>
        <taxon>Eukaryota</taxon>
        <taxon>Sar</taxon>
        <taxon>Stramenopiles</taxon>
        <taxon>Ochrophyta</taxon>
        <taxon>Bacillariophyta</taxon>
        <taxon>Bacillariophyceae</taxon>
        <taxon>Bacillariophycidae</taxon>
        <taxon>Bacillariales</taxon>
        <taxon>Bacillariaceae</taxon>
        <taxon>Fragilariopsis</taxon>
    </lineage>
</organism>
<dbReference type="InParanoid" id="A0A1E7FGU2"/>
<sequence>MCSTVVWSWTSQRIIFVPLTAESYTNSIYRHDRQLNIISRQSNYLARTRPASAAASFSRSRSSLLFSDQQVSDDPAINDSELIQTLIEAKTTLEIDLTLRRALYDEHVDVDDEEVNLMGIPFSRLSLNATAATLRRMAHISVLEARTELAKENRGEIILNTSSSNNVNKAVLSENSVRLQKQIISNLLEAVGIKLMSHRSALSPSSKSSKPSTSTIPHIQKEQELPGVFPLSDVLQALAVLAPNSTTKGKMRPFAILVVEFLNMHDTSDLYKLRPIRLIQCLQAMAKLDIDHTVLQSNIISRLLKPDAVSTVPPRFLAHGLWALASFQSTKRKAKAATKSSNEKKFRRDYSIEVNEGDDTVNNDDTMRLSRAFMRRLRKQKIAQEASVEDMCRGLAATRDLLNLGAMTNMEDEAAIFGFTCLRTILQRKNSTLPSLLMNPTQMTDMISSWATLSDQNREDTVIADLLQICIDDKTIKECNIGQLELIIQSIRKLNVTNHAEVTKSVGERFLNGAVFIEEIRALWSHS</sequence>
<name>A0A1E7FGU2_9STRA</name>
<evidence type="ECO:0000313" key="2">
    <source>
        <dbReference type="Proteomes" id="UP000095751"/>
    </source>
</evidence>
<reference evidence="1 2" key="1">
    <citation type="submission" date="2016-09" db="EMBL/GenBank/DDBJ databases">
        <title>Extensive genetic diversity and differential bi-allelic expression allows diatom success in the polar Southern Ocean.</title>
        <authorList>
            <consortium name="DOE Joint Genome Institute"/>
            <person name="Mock T."/>
            <person name="Otillar R.P."/>
            <person name="Strauss J."/>
            <person name="Dupont C."/>
            <person name="Frickenhaus S."/>
            <person name="Maumus F."/>
            <person name="Mcmullan M."/>
            <person name="Sanges R."/>
            <person name="Schmutz J."/>
            <person name="Toseland A."/>
            <person name="Valas R."/>
            <person name="Veluchamy A."/>
            <person name="Ward B.J."/>
            <person name="Allen A."/>
            <person name="Barry K."/>
            <person name="Falciatore A."/>
            <person name="Ferrante M."/>
            <person name="Fortunato A.E."/>
            <person name="Gloeckner G."/>
            <person name="Gruber A."/>
            <person name="Hipkin R."/>
            <person name="Janech M."/>
            <person name="Kroth P."/>
            <person name="Leese F."/>
            <person name="Lindquist E."/>
            <person name="Lyon B.R."/>
            <person name="Martin J."/>
            <person name="Mayer C."/>
            <person name="Parker M."/>
            <person name="Quesneville H."/>
            <person name="Raymond J."/>
            <person name="Uhlig C."/>
            <person name="Valentin K.U."/>
            <person name="Worden A.Z."/>
            <person name="Armbrust E.V."/>
            <person name="Bowler C."/>
            <person name="Green B."/>
            <person name="Moulton V."/>
            <person name="Van Oosterhout C."/>
            <person name="Grigoriev I."/>
        </authorList>
    </citation>
    <scope>NUCLEOTIDE SEQUENCE [LARGE SCALE GENOMIC DNA]</scope>
    <source>
        <strain evidence="1 2">CCMP1102</strain>
    </source>
</reference>
<dbReference type="KEGG" id="fcy:FRACYDRAFT_237793"/>
<dbReference type="EMBL" id="KV784357">
    <property type="protein sequence ID" value="OEU17376.1"/>
    <property type="molecule type" value="Genomic_DNA"/>
</dbReference>
<evidence type="ECO:0000313" key="1">
    <source>
        <dbReference type="EMBL" id="OEU17376.1"/>
    </source>
</evidence>